<dbReference type="GO" id="GO:0006629">
    <property type="term" value="P:lipid metabolic process"/>
    <property type="evidence" value="ECO:0007669"/>
    <property type="project" value="InterPro"/>
</dbReference>
<gene>
    <name evidence="4" type="ORF">AGERDE_LOCUS3454</name>
</gene>
<dbReference type="CDD" id="cd00519">
    <property type="entry name" value="Lipase_3"/>
    <property type="match status" value="1"/>
</dbReference>
<evidence type="ECO:0000256" key="2">
    <source>
        <dbReference type="SAM" id="SignalP"/>
    </source>
</evidence>
<dbReference type="PANTHER" id="PTHR46640:SF3">
    <property type="entry name" value="LIPASE LIH1-RELATED"/>
    <property type="match status" value="1"/>
</dbReference>
<evidence type="ECO:0000259" key="3">
    <source>
        <dbReference type="Pfam" id="PF01764"/>
    </source>
</evidence>
<reference evidence="4" key="1">
    <citation type="submission" date="2021-06" db="EMBL/GenBank/DDBJ databases">
        <authorList>
            <person name="Kallberg Y."/>
            <person name="Tangrot J."/>
            <person name="Rosling A."/>
        </authorList>
    </citation>
    <scope>NUCLEOTIDE SEQUENCE</scope>
    <source>
        <strain evidence="4">MT106</strain>
    </source>
</reference>
<dbReference type="EMBL" id="CAJVPL010000341">
    <property type="protein sequence ID" value="CAG8485343.1"/>
    <property type="molecule type" value="Genomic_DNA"/>
</dbReference>
<dbReference type="AlphaFoldDB" id="A0A9N8ZAZ7"/>
<keyword evidence="2" id="KW-0732">Signal</keyword>
<dbReference type="Proteomes" id="UP000789831">
    <property type="component" value="Unassembled WGS sequence"/>
</dbReference>
<proteinExistence type="predicted"/>
<dbReference type="GO" id="GO:0016787">
    <property type="term" value="F:hydrolase activity"/>
    <property type="evidence" value="ECO:0007669"/>
    <property type="project" value="UniProtKB-KW"/>
</dbReference>
<sequence length="442" mass="49287">MILSFFLLIFLAFVAFVQALTPNSGFCKDFNIRKKRLTKIAERQHFYYEYDDKAVPPPTVVIEKSLPTPTTPVKKFTVDHIFEIQIIKDYFKNLLDTNNADAIALCEKIDNSPKIGDFPELLDDLRNFMNDGINLRLLTIVINDDKGKIFEGSVRNVIPEHEEAIKSYFKYVREAFITTRDTAILWLCGVADGLNLKIDVGTSFSQKSRDFYGKLTGETLDDFACVDLSGSPEPVTIPVSFDVTISSTTDGVSTLNVEEVKNLTRFVTYSAAAYCSDVIADWKCGKYCNDIPGTNITKIISAAGLDTIFQTFGFISINKNNREIVITFRGSINYFNYLAVANVALVPYGTDPSIKVHGGFLASFNSLRKQMRDEITNLINVYHSYEIIVTGHSLGGNMAILAALDIKQLLNGTNPRLYTYGSLRPGNSNFASFVNNNLACLT</sequence>
<dbReference type="SUPFAM" id="SSF53474">
    <property type="entry name" value="alpha/beta-Hydrolases"/>
    <property type="match status" value="1"/>
</dbReference>
<comment type="caution">
    <text evidence="4">The sequence shown here is derived from an EMBL/GenBank/DDBJ whole genome shotgun (WGS) entry which is preliminary data.</text>
</comment>
<dbReference type="InterPro" id="IPR029058">
    <property type="entry name" value="AB_hydrolase_fold"/>
</dbReference>
<feature type="domain" description="Fungal lipase-type" evidence="3">
    <location>
        <begin position="325"/>
        <end position="437"/>
    </location>
</feature>
<dbReference type="InterPro" id="IPR051299">
    <property type="entry name" value="AB_hydrolase_lip/est"/>
</dbReference>
<dbReference type="PANTHER" id="PTHR46640">
    <property type="entry name" value="TRIACYLGLYCEROL LIPASE, PUTATIVE (AFU_ORTHOLOGUE AFUA_6G06510)-RELATED"/>
    <property type="match status" value="1"/>
</dbReference>
<protein>
    <submittedName>
        <fullName evidence="4">8425_t:CDS:1</fullName>
    </submittedName>
</protein>
<dbReference type="OrthoDB" id="438440at2759"/>
<keyword evidence="1" id="KW-0378">Hydrolase</keyword>
<dbReference type="Pfam" id="PF01764">
    <property type="entry name" value="Lipase_3"/>
    <property type="match status" value="1"/>
</dbReference>
<dbReference type="Gene3D" id="3.40.50.1820">
    <property type="entry name" value="alpha/beta hydrolase"/>
    <property type="match status" value="1"/>
</dbReference>
<organism evidence="4 5">
    <name type="scientific">Ambispora gerdemannii</name>
    <dbReference type="NCBI Taxonomy" id="144530"/>
    <lineage>
        <taxon>Eukaryota</taxon>
        <taxon>Fungi</taxon>
        <taxon>Fungi incertae sedis</taxon>
        <taxon>Mucoromycota</taxon>
        <taxon>Glomeromycotina</taxon>
        <taxon>Glomeromycetes</taxon>
        <taxon>Archaeosporales</taxon>
        <taxon>Ambisporaceae</taxon>
        <taxon>Ambispora</taxon>
    </lineage>
</organism>
<keyword evidence="5" id="KW-1185">Reference proteome</keyword>
<evidence type="ECO:0000313" key="5">
    <source>
        <dbReference type="Proteomes" id="UP000789831"/>
    </source>
</evidence>
<dbReference type="InterPro" id="IPR002921">
    <property type="entry name" value="Fungal_lipase-type"/>
</dbReference>
<feature type="chain" id="PRO_5040254603" evidence="2">
    <location>
        <begin position="20"/>
        <end position="442"/>
    </location>
</feature>
<evidence type="ECO:0000256" key="1">
    <source>
        <dbReference type="ARBA" id="ARBA00022801"/>
    </source>
</evidence>
<feature type="signal peptide" evidence="2">
    <location>
        <begin position="1"/>
        <end position="19"/>
    </location>
</feature>
<name>A0A9N8ZAZ7_9GLOM</name>
<accession>A0A9N8ZAZ7</accession>
<evidence type="ECO:0000313" key="4">
    <source>
        <dbReference type="EMBL" id="CAG8485343.1"/>
    </source>
</evidence>